<evidence type="ECO:0000313" key="3">
    <source>
        <dbReference type="Proteomes" id="UP000018208"/>
    </source>
</evidence>
<keyword evidence="3" id="KW-1185">Reference proteome</keyword>
<dbReference type="VEuPathDB" id="GiardiaDB:SS50377_22767"/>
<dbReference type="Proteomes" id="UP000018208">
    <property type="component" value="Unassembled WGS sequence"/>
</dbReference>
<protein>
    <submittedName>
        <fullName evidence="1">Uncharacterized protein</fullName>
    </submittedName>
</protein>
<sequence>MGACLHSSKVQQSFYYKTFIFQQDYAQLPCDLSIEEQNNDVLRIQFFQKQILGSTGLMDEMSCSITQLSTGDQYSLIGIDSFL</sequence>
<evidence type="ECO:0000313" key="2">
    <source>
        <dbReference type="EMBL" id="KAH0575142.1"/>
    </source>
</evidence>
<accession>V6LF26</accession>
<gene>
    <name evidence="1" type="ORF">SS50377_18149</name>
    <name evidence="2" type="ORF">SS50377_22767</name>
</gene>
<reference evidence="2" key="2">
    <citation type="submission" date="2020-12" db="EMBL/GenBank/DDBJ databases">
        <title>New Spironucleus salmonicida genome in near-complete chromosomes.</title>
        <authorList>
            <person name="Xu F."/>
            <person name="Kurt Z."/>
            <person name="Jimenez-Gonzalez A."/>
            <person name="Astvaldsson A."/>
            <person name="Andersson J.O."/>
            <person name="Svard S.G."/>
        </authorList>
    </citation>
    <scope>NUCLEOTIDE SEQUENCE</scope>
    <source>
        <strain evidence="2">ATCC 50377</strain>
    </source>
</reference>
<proteinExistence type="predicted"/>
<name>V6LF26_9EUKA</name>
<evidence type="ECO:0000313" key="1">
    <source>
        <dbReference type="EMBL" id="EST42281.1"/>
    </source>
</evidence>
<reference evidence="1 2" key="1">
    <citation type="journal article" date="2014" name="PLoS Genet.">
        <title>The Genome of Spironucleus salmonicida Highlights a Fish Pathogen Adapted to Fluctuating Environments.</title>
        <authorList>
            <person name="Xu F."/>
            <person name="Jerlstrom-Hultqvist J."/>
            <person name="Einarsson E."/>
            <person name="Astvaldsson A."/>
            <person name="Svard S.G."/>
            <person name="Andersson J.O."/>
        </authorList>
    </citation>
    <scope>NUCLEOTIDE SEQUENCE</scope>
    <source>
        <strain evidence="2">ATCC 50377</strain>
    </source>
</reference>
<dbReference type="EMBL" id="AUWU02000003">
    <property type="protein sequence ID" value="KAH0575142.1"/>
    <property type="molecule type" value="Genomic_DNA"/>
</dbReference>
<organism evidence="1">
    <name type="scientific">Spironucleus salmonicida</name>
    <dbReference type="NCBI Taxonomy" id="348837"/>
    <lineage>
        <taxon>Eukaryota</taxon>
        <taxon>Metamonada</taxon>
        <taxon>Diplomonadida</taxon>
        <taxon>Hexamitidae</taxon>
        <taxon>Hexamitinae</taxon>
        <taxon>Spironucleus</taxon>
    </lineage>
</organism>
<dbReference type="EMBL" id="KI546165">
    <property type="protein sequence ID" value="EST42281.1"/>
    <property type="molecule type" value="Genomic_DNA"/>
</dbReference>
<dbReference type="AlphaFoldDB" id="V6LF26"/>